<evidence type="ECO:0000259" key="4">
    <source>
        <dbReference type="PROSITE" id="PS50956"/>
    </source>
</evidence>
<dbReference type="InterPro" id="IPR011008">
    <property type="entry name" value="Dimeric_a/b-barrel"/>
</dbReference>
<dbReference type="SUPFAM" id="SSF46785">
    <property type="entry name" value="Winged helix' DNA-binding domain"/>
    <property type="match status" value="1"/>
</dbReference>
<name>A0A1Q4HT42_9MYCO</name>
<dbReference type="Gene3D" id="1.10.10.10">
    <property type="entry name" value="Winged helix-like DNA-binding domain superfamily/Winged helix DNA-binding domain"/>
    <property type="match status" value="1"/>
</dbReference>
<dbReference type="Gene3D" id="3.30.70.920">
    <property type="match status" value="1"/>
</dbReference>
<dbReference type="EMBL" id="MPNT01000014">
    <property type="protein sequence ID" value="OJZ72680.1"/>
    <property type="molecule type" value="Genomic_DNA"/>
</dbReference>
<dbReference type="InterPro" id="IPR019888">
    <property type="entry name" value="Tscrpt_reg_AsnC-like"/>
</dbReference>
<organism evidence="5 6">
    <name type="scientific">Mycobacterium paraffinicum</name>
    <dbReference type="NCBI Taxonomy" id="53378"/>
    <lineage>
        <taxon>Bacteria</taxon>
        <taxon>Bacillati</taxon>
        <taxon>Actinomycetota</taxon>
        <taxon>Actinomycetes</taxon>
        <taxon>Mycobacteriales</taxon>
        <taxon>Mycobacteriaceae</taxon>
        <taxon>Mycobacterium</taxon>
    </lineage>
</organism>
<dbReference type="PANTHER" id="PTHR30154">
    <property type="entry name" value="LEUCINE-RESPONSIVE REGULATORY PROTEIN"/>
    <property type="match status" value="1"/>
</dbReference>
<dbReference type="SMART" id="SM00344">
    <property type="entry name" value="HTH_ASNC"/>
    <property type="match status" value="1"/>
</dbReference>
<evidence type="ECO:0000313" key="5">
    <source>
        <dbReference type="EMBL" id="OJZ72680.1"/>
    </source>
</evidence>
<dbReference type="Pfam" id="PF13404">
    <property type="entry name" value="HTH_AsnC-type"/>
    <property type="match status" value="1"/>
</dbReference>
<dbReference type="InterPro" id="IPR019887">
    <property type="entry name" value="Tscrpt_reg_AsnC/Lrp_C"/>
</dbReference>
<dbReference type="Proteomes" id="UP000186438">
    <property type="component" value="Unassembled WGS sequence"/>
</dbReference>
<keyword evidence="3" id="KW-0804">Transcription</keyword>
<sequence length="173" mass="18618">MISLDQLDVRLLDVLSRDARAGVVEIATELGIARNTVQARRRRLEDSGILTGFRPSLDLAQAGVTTQAFIGLEVQQGRLAEIVAALARIPYVLEVHATTGREDLLVRAATVSEAGLQQLIEQIVAVDGVVHSTTTLALTTPLPYRVMPLLKEMTRDAGWGRSTPAIDPSGELA</sequence>
<dbReference type="InterPro" id="IPR036390">
    <property type="entry name" value="WH_DNA-bd_sf"/>
</dbReference>
<feature type="domain" description="HTH asnC-type" evidence="4">
    <location>
        <begin position="4"/>
        <end position="65"/>
    </location>
</feature>
<evidence type="ECO:0000256" key="2">
    <source>
        <dbReference type="ARBA" id="ARBA00023125"/>
    </source>
</evidence>
<gene>
    <name evidence="5" type="ORF">BRW65_16725</name>
</gene>
<dbReference type="GO" id="GO:0043200">
    <property type="term" value="P:response to amino acid"/>
    <property type="evidence" value="ECO:0007669"/>
    <property type="project" value="TreeGrafter"/>
</dbReference>
<accession>A0A1Q4HT42</accession>
<dbReference type="PANTHER" id="PTHR30154:SF34">
    <property type="entry name" value="TRANSCRIPTIONAL REGULATOR AZLB"/>
    <property type="match status" value="1"/>
</dbReference>
<dbReference type="PROSITE" id="PS50956">
    <property type="entry name" value="HTH_ASNC_2"/>
    <property type="match status" value="1"/>
</dbReference>
<dbReference type="SUPFAM" id="SSF54909">
    <property type="entry name" value="Dimeric alpha+beta barrel"/>
    <property type="match status" value="1"/>
</dbReference>
<dbReference type="OrthoDB" id="9809462at2"/>
<evidence type="ECO:0000256" key="1">
    <source>
        <dbReference type="ARBA" id="ARBA00023015"/>
    </source>
</evidence>
<keyword evidence="1" id="KW-0805">Transcription regulation</keyword>
<dbReference type="InterPro" id="IPR036388">
    <property type="entry name" value="WH-like_DNA-bd_sf"/>
</dbReference>
<evidence type="ECO:0000256" key="3">
    <source>
        <dbReference type="ARBA" id="ARBA00023163"/>
    </source>
</evidence>
<dbReference type="STRING" id="53378.BRW65_16725"/>
<dbReference type="PRINTS" id="PR00033">
    <property type="entry name" value="HTHASNC"/>
</dbReference>
<dbReference type="InterPro" id="IPR000485">
    <property type="entry name" value="AsnC-type_HTH_dom"/>
</dbReference>
<proteinExistence type="predicted"/>
<dbReference type="GO" id="GO:0043565">
    <property type="term" value="F:sequence-specific DNA binding"/>
    <property type="evidence" value="ECO:0007669"/>
    <property type="project" value="InterPro"/>
</dbReference>
<keyword evidence="6" id="KW-1185">Reference proteome</keyword>
<reference evidence="5 6" key="1">
    <citation type="submission" date="2016-11" db="EMBL/GenBank/DDBJ databases">
        <title>Genome sequences of unsequenced Mycobacteria.</title>
        <authorList>
            <person name="Greninger A.L."/>
            <person name="Fang F."/>
            <person name="Jerome K.R."/>
        </authorList>
    </citation>
    <scope>NUCLEOTIDE SEQUENCE [LARGE SCALE GENOMIC DNA]</scope>
    <source>
        <strain evidence="5 6">M11</strain>
    </source>
</reference>
<dbReference type="AlphaFoldDB" id="A0A1Q4HT42"/>
<dbReference type="Pfam" id="PF01037">
    <property type="entry name" value="AsnC_trans_reg"/>
    <property type="match status" value="1"/>
</dbReference>
<evidence type="ECO:0000313" key="6">
    <source>
        <dbReference type="Proteomes" id="UP000186438"/>
    </source>
</evidence>
<dbReference type="RefSeq" id="WP_073876566.1">
    <property type="nucleotide sequence ID" value="NZ_MPNT01000014.1"/>
</dbReference>
<dbReference type="GO" id="GO:0005829">
    <property type="term" value="C:cytosol"/>
    <property type="evidence" value="ECO:0007669"/>
    <property type="project" value="TreeGrafter"/>
</dbReference>
<comment type="caution">
    <text evidence="5">The sequence shown here is derived from an EMBL/GenBank/DDBJ whole genome shotgun (WGS) entry which is preliminary data.</text>
</comment>
<protein>
    <submittedName>
        <fullName evidence="5">AsnC family transcriptional regulator</fullName>
    </submittedName>
</protein>
<keyword evidence="2" id="KW-0238">DNA-binding</keyword>